<accession>A0A816Q149</accession>
<gene>
    <name evidence="1" type="ORF">DARMORV10_C06P02200.1</name>
</gene>
<name>A0A816Q149_BRANA</name>
<dbReference type="EMBL" id="HG994370">
    <property type="protein sequence ID" value="CAF2054083.1"/>
    <property type="molecule type" value="Genomic_DNA"/>
</dbReference>
<dbReference type="AlphaFoldDB" id="A0A816Q149"/>
<proteinExistence type="predicted"/>
<protein>
    <submittedName>
        <fullName evidence="1">(rape) hypothetical protein</fullName>
    </submittedName>
</protein>
<dbReference type="Proteomes" id="UP001295469">
    <property type="component" value="Chromosome C06"/>
</dbReference>
<sequence>MFGSQLGFMYFKLCLQIGLFKLVLSSNLACYGFINIKC</sequence>
<organism evidence="1">
    <name type="scientific">Brassica napus</name>
    <name type="common">Rape</name>
    <dbReference type="NCBI Taxonomy" id="3708"/>
    <lineage>
        <taxon>Eukaryota</taxon>
        <taxon>Viridiplantae</taxon>
        <taxon>Streptophyta</taxon>
        <taxon>Embryophyta</taxon>
        <taxon>Tracheophyta</taxon>
        <taxon>Spermatophyta</taxon>
        <taxon>Magnoliopsida</taxon>
        <taxon>eudicotyledons</taxon>
        <taxon>Gunneridae</taxon>
        <taxon>Pentapetalae</taxon>
        <taxon>rosids</taxon>
        <taxon>malvids</taxon>
        <taxon>Brassicales</taxon>
        <taxon>Brassicaceae</taxon>
        <taxon>Brassiceae</taxon>
        <taxon>Brassica</taxon>
    </lineage>
</organism>
<reference evidence="1" key="1">
    <citation type="submission" date="2021-01" db="EMBL/GenBank/DDBJ databases">
        <authorList>
            <consortium name="Genoscope - CEA"/>
            <person name="William W."/>
        </authorList>
    </citation>
    <scope>NUCLEOTIDE SEQUENCE</scope>
</reference>
<evidence type="ECO:0000313" key="1">
    <source>
        <dbReference type="EMBL" id="CAF2054083.1"/>
    </source>
</evidence>